<proteinExistence type="predicted"/>
<dbReference type="GO" id="GO:0006979">
    <property type="term" value="P:response to oxidative stress"/>
    <property type="evidence" value="ECO:0007669"/>
    <property type="project" value="InterPro"/>
</dbReference>
<protein>
    <submittedName>
        <fullName evidence="1">Uncharacterized protein</fullName>
    </submittedName>
</protein>
<dbReference type="GO" id="GO:0004601">
    <property type="term" value="F:peroxidase activity"/>
    <property type="evidence" value="ECO:0007669"/>
    <property type="project" value="InterPro"/>
</dbReference>
<reference evidence="1" key="1">
    <citation type="submission" date="2018-11" db="EMBL/GenBank/DDBJ databases">
        <authorList>
            <consortium name="Genoscope - CEA"/>
            <person name="William W."/>
        </authorList>
    </citation>
    <scope>NUCLEOTIDE SEQUENCE</scope>
</reference>
<dbReference type="Gene3D" id="1.10.520.10">
    <property type="match status" value="1"/>
</dbReference>
<organism evidence="1">
    <name type="scientific">Brassica oleracea</name>
    <name type="common">Wild cabbage</name>
    <dbReference type="NCBI Taxonomy" id="3712"/>
    <lineage>
        <taxon>Eukaryota</taxon>
        <taxon>Viridiplantae</taxon>
        <taxon>Streptophyta</taxon>
        <taxon>Embryophyta</taxon>
        <taxon>Tracheophyta</taxon>
        <taxon>Spermatophyta</taxon>
        <taxon>Magnoliopsida</taxon>
        <taxon>eudicotyledons</taxon>
        <taxon>Gunneridae</taxon>
        <taxon>Pentapetalae</taxon>
        <taxon>rosids</taxon>
        <taxon>malvids</taxon>
        <taxon>Brassicales</taxon>
        <taxon>Brassicaceae</taxon>
        <taxon>Brassiceae</taxon>
        <taxon>Brassica</taxon>
    </lineage>
</organism>
<evidence type="ECO:0000313" key="1">
    <source>
        <dbReference type="EMBL" id="VDD53915.1"/>
    </source>
</evidence>
<dbReference type="GO" id="GO:0020037">
    <property type="term" value="F:heme binding"/>
    <property type="evidence" value="ECO:0007669"/>
    <property type="project" value="InterPro"/>
</dbReference>
<accession>A0A3P6G919</accession>
<dbReference type="InterPro" id="IPR002207">
    <property type="entry name" value="Peroxidase_I"/>
</dbReference>
<name>A0A3P6G919_BRAOL</name>
<dbReference type="EMBL" id="LR031879">
    <property type="protein sequence ID" value="VDD53915.1"/>
    <property type="molecule type" value="Genomic_DNA"/>
</dbReference>
<gene>
    <name evidence="1" type="ORF">BOLC8T47144H</name>
</gene>
<dbReference type="AlphaFoldDB" id="A0A3P6G919"/>
<sequence length="40" mass="4720">MTKNYPNLSEDYKKAIEKCRRKLRGLIAEKHCTPIMVRLA</sequence>
<dbReference type="PRINTS" id="PR00459">
    <property type="entry name" value="ASPEROXIDASE"/>
</dbReference>